<evidence type="ECO:0008006" key="3">
    <source>
        <dbReference type="Google" id="ProtNLM"/>
    </source>
</evidence>
<proteinExistence type="predicted"/>
<dbReference type="AlphaFoldDB" id="A0A2H3B8X8"/>
<protein>
    <recommendedName>
        <fullName evidence="3">CCHC-type domain-containing protein</fullName>
    </recommendedName>
</protein>
<organism evidence="1 2">
    <name type="scientific">Armillaria solidipes</name>
    <dbReference type="NCBI Taxonomy" id="1076256"/>
    <lineage>
        <taxon>Eukaryota</taxon>
        <taxon>Fungi</taxon>
        <taxon>Dikarya</taxon>
        <taxon>Basidiomycota</taxon>
        <taxon>Agaricomycotina</taxon>
        <taxon>Agaricomycetes</taxon>
        <taxon>Agaricomycetidae</taxon>
        <taxon>Agaricales</taxon>
        <taxon>Marasmiineae</taxon>
        <taxon>Physalacriaceae</taxon>
        <taxon>Armillaria</taxon>
    </lineage>
</organism>
<name>A0A2H3B8X8_9AGAR</name>
<dbReference type="STRING" id="1076256.A0A2H3B8X8"/>
<dbReference type="Proteomes" id="UP000218334">
    <property type="component" value="Unassembled WGS sequence"/>
</dbReference>
<gene>
    <name evidence="1" type="ORF">ARMSODRAFT_1020818</name>
</gene>
<evidence type="ECO:0000313" key="2">
    <source>
        <dbReference type="Proteomes" id="UP000218334"/>
    </source>
</evidence>
<reference evidence="2" key="1">
    <citation type="journal article" date="2017" name="Nat. Ecol. Evol.">
        <title>Genome expansion and lineage-specific genetic innovations in the forest pathogenic fungi Armillaria.</title>
        <authorList>
            <person name="Sipos G."/>
            <person name="Prasanna A.N."/>
            <person name="Walter M.C."/>
            <person name="O'Connor E."/>
            <person name="Balint B."/>
            <person name="Krizsan K."/>
            <person name="Kiss B."/>
            <person name="Hess J."/>
            <person name="Varga T."/>
            <person name="Slot J."/>
            <person name="Riley R."/>
            <person name="Boka B."/>
            <person name="Rigling D."/>
            <person name="Barry K."/>
            <person name="Lee J."/>
            <person name="Mihaltcheva S."/>
            <person name="LaButti K."/>
            <person name="Lipzen A."/>
            <person name="Waldron R."/>
            <person name="Moloney N.M."/>
            <person name="Sperisen C."/>
            <person name="Kredics L."/>
            <person name="Vagvoelgyi C."/>
            <person name="Patrignani A."/>
            <person name="Fitzpatrick D."/>
            <person name="Nagy I."/>
            <person name="Doyle S."/>
            <person name="Anderson J.B."/>
            <person name="Grigoriev I.V."/>
            <person name="Gueldener U."/>
            <person name="Muensterkoetter M."/>
            <person name="Nagy L.G."/>
        </authorList>
    </citation>
    <scope>NUCLEOTIDE SEQUENCE [LARGE SCALE GENOMIC DNA]</scope>
    <source>
        <strain evidence="2">28-4</strain>
    </source>
</reference>
<dbReference type="EMBL" id="KZ293437">
    <property type="protein sequence ID" value="PBK67341.1"/>
    <property type="molecule type" value="Genomic_DNA"/>
</dbReference>
<keyword evidence="2" id="KW-1185">Reference proteome</keyword>
<sequence length="352" mass="39292">MFSKGFPNHIWDAIACRLQIKLPDRHLADPYNLTDIYAAAQFILQDTNKGESTISSISLCSSYRGAALARPSEIPYPILVPQLQPTIHIKEEPVEPQVKMEHINQLIKLGETLLQLNLNDRFQKVQQHFQPGPPLQSSYTNVSTGQNCSFCSEMGHFIQECLRVEEMIKEGKCRCNIDGKIVLSTGAWVPRNIQGTWLKDHIEEWHHQNPGQTSIVNQMMNTIVEPIPYFSQQHSSPINSDAEPQLLSVPVSGIDACQCLKVLIAKSEAIGKEIQGIKQFMHIAKEDSSSLIATDAMDTMFCQVVVKVLHLKCGPPKKAVPATRVEPTVPLMSLDFCGNGNTKTWNEIGQLL</sequence>
<evidence type="ECO:0000313" key="1">
    <source>
        <dbReference type="EMBL" id="PBK67341.1"/>
    </source>
</evidence>
<accession>A0A2H3B8X8</accession>